<name>A0ABU8ZNG0_9BIFI</name>
<dbReference type="PROSITE" id="PS51354">
    <property type="entry name" value="GLUTAREDOXIN_2"/>
    <property type="match status" value="1"/>
</dbReference>
<dbReference type="RefSeq" id="WP_340469296.1">
    <property type="nucleotide sequence ID" value="NZ_JBANBB010000001.1"/>
</dbReference>
<dbReference type="Proteomes" id="UP001373159">
    <property type="component" value="Unassembled WGS sequence"/>
</dbReference>
<feature type="domain" description="Glutaredoxin" evidence="1">
    <location>
        <begin position="23"/>
        <end position="76"/>
    </location>
</feature>
<organism evidence="2 3">
    <name type="scientific">Bifidobacterium favimelis</name>
    <dbReference type="NCBI Taxonomy" id="3122979"/>
    <lineage>
        <taxon>Bacteria</taxon>
        <taxon>Bacillati</taxon>
        <taxon>Actinomycetota</taxon>
        <taxon>Actinomycetes</taxon>
        <taxon>Bifidobacteriales</taxon>
        <taxon>Bifidobacteriaceae</taxon>
        <taxon>Bifidobacterium</taxon>
    </lineage>
</organism>
<sequence>MMVATGENLAQGRAGSRGDVDFYGAAWCGDCRRSKACLDRLGVSYRYHDVESEEGAAEEAERISGLKHIPVIRLGDGSVLVEPSDTQLASALGLEV</sequence>
<dbReference type="CDD" id="cd02976">
    <property type="entry name" value="NrdH"/>
    <property type="match status" value="1"/>
</dbReference>
<dbReference type="InterPro" id="IPR002109">
    <property type="entry name" value="Glutaredoxin"/>
</dbReference>
<comment type="caution">
    <text evidence="2">The sequence shown here is derived from an EMBL/GenBank/DDBJ whole genome shotgun (WGS) entry which is preliminary data.</text>
</comment>
<accession>A0ABU8ZNG0</accession>
<evidence type="ECO:0000313" key="2">
    <source>
        <dbReference type="EMBL" id="MEK0306743.1"/>
    </source>
</evidence>
<dbReference type="InterPro" id="IPR036249">
    <property type="entry name" value="Thioredoxin-like_sf"/>
</dbReference>
<gene>
    <name evidence="2" type="ORF">V8P97_04610</name>
</gene>
<evidence type="ECO:0000313" key="3">
    <source>
        <dbReference type="Proteomes" id="UP001373159"/>
    </source>
</evidence>
<reference evidence="2 3" key="1">
    <citation type="submission" date="2024-02" db="EMBL/GenBank/DDBJ databases">
        <title>Bifidobacterium honeyensis sp. nov., isolated from the comb honey.</title>
        <authorList>
            <person name="Liu W."/>
            <person name="Li Y."/>
        </authorList>
    </citation>
    <scope>NUCLEOTIDE SEQUENCE [LARGE SCALE GENOMIC DNA]</scope>
    <source>
        <strain evidence="2 3">IMAU50988</strain>
    </source>
</reference>
<dbReference type="SUPFAM" id="SSF52833">
    <property type="entry name" value="Thioredoxin-like"/>
    <property type="match status" value="1"/>
</dbReference>
<dbReference type="Pfam" id="PF00462">
    <property type="entry name" value="Glutaredoxin"/>
    <property type="match status" value="1"/>
</dbReference>
<evidence type="ECO:0000259" key="1">
    <source>
        <dbReference type="Pfam" id="PF00462"/>
    </source>
</evidence>
<proteinExistence type="predicted"/>
<dbReference type="Gene3D" id="3.40.30.10">
    <property type="entry name" value="Glutaredoxin"/>
    <property type="match status" value="1"/>
</dbReference>
<keyword evidence="3" id="KW-1185">Reference proteome</keyword>
<protein>
    <submittedName>
        <fullName evidence="2">Glutaredoxin domain-containing protein</fullName>
    </submittedName>
</protein>
<dbReference type="EMBL" id="JBANBB010000001">
    <property type="protein sequence ID" value="MEK0306743.1"/>
    <property type="molecule type" value="Genomic_DNA"/>
</dbReference>